<dbReference type="EMBL" id="JAGPYM010000020">
    <property type="protein sequence ID" value="KAH6884422.1"/>
    <property type="molecule type" value="Genomic_DNA"/>
</dbReference>
<evidence type="ECO:0000256" key="1">
    <source>
        <dbReference type="SAM" id="MobiDB-lite"/>
    </source>
</evidence>
<dbReference type="OrthoDB" id="3625606at2759"/>
<reference evidence="3 4" key="1">
    <citation type="journal article" date="2021" name="Nat. Commun.">
        <title>Genetic determinants of endophytism in the Arabidopsis root mycobiome.</title>
        <authorList>
            <person name="Mesny F."/>
            <person name="Miyauchi S."/>
            <person name="Thiergart T."/>
            <person name="Pickel B."/>
            <person name="Atanasova L."/>
            <person name="Karlsson M."/>
            <person name="Huettel B."/>
            <person name="Barry K.W."/>
            <person name="Haridas S."/>
            <person name="Chen C."/>
            <person name="Bauer D."/>
            <person name="Andreopoulos W."/>
            <person name="Pangilinan J."/>
            <person name="LaButti K."/>
            <person name="Riley R."/>
            <person name="Lipzen A."/>
            <person name="Clum A."/>
            <person name="Drula E."/>
            <person name="Henrissat B."/>
            <person name="Kohler A."/>
            <person name="Grigoriev I.V."/>
            <person name="Martin F.M."/>
            <person name="Hacquard S."/>
        </authorList>
    </citation>
    <scope>NUCLEOTIDE SEQUENCE [LARGE SCALE GENOMIC DNA]</scope>
    <source>
        <strain evidence="3 4">MPI-CAGE-CH-0241</strain>
    </source>
</reference>
<keyword evidence="2" id="KW-1133">Transmembrane helix</keyword>
<dbReference type="Proteomes" id="UP000777438">
    <property type="component" value="Unassembled WGS sequence"/>
</dbReference>
<evidence type="ECO:0000313" key="3">
    <source>
        <dbReference type="EMBL" id="KAH6884422.1"/>
    </source>
</evidence>
<comment type="caution">
    <text evidence="3">The sequence shown here is derived from an EMBL/GenBank/DDBJ whole genome shotgun (WGS) entry which is preliminary data.</text>
</comment>
<evidence type="ECO:0008006" key="5">
    <source>
        <dbReference type="Google" id="ProtNLM"/>
    </source>
</evidence>
<dbReference type="AlphaFoldDB" id="A0A9P8VZ01"/>
<keyword evidence="2" id="KW-0472">Membrane</keyword>
<sequence length="342" mass="38057">MGSSNVVIVVTAVLCSFAAIVLVIAAVKWPPWKSTARLSLSLQRSLDAGVENAKQRYLQQETSAGEGDEGEAVWFSHHVHSGQLRHWVLITHDSKYEIRRPRSFANFNVDMEGDSADNAGWTAVGTSEAQYEYRIQPCTINTEQVATATVDFSGLPSTDNLHTTGTIGWTDLSKDEVDTAWIAMLEKLGDYDILWNNCQHVLRDFASLITRKKADDWDQFIIQASLSHQRRLHGKPIGPDLVAVMASLERLKAILPQVEGDDKRSVESNIKHVEKRFQEQQKNLAMSHPIDLADASNLSRSQAAQKTSTAESEEDMEGFWGKYNEVTQTVGNFLGISPDSNN</sequence>
<feature type="compositionally biased region" description="Polar residues" evidence="1">
    <location>
        <begin position="296"/>
        <end position="310"/>
    </location>
</feature>
<proteinExistence type="predicted"/>
<feature type="transmembrane region" description="Helical" evidence="2">
    <location>
        <begin position="6"/>
        <end position="27"/>
    </location>
</feature>
<accession>A0A9P8VZ01</accession>
<protein>
    <recommendedName>
        <fullName evidence="5">PPPDE domain-containing protein</fullName>
    </recommendedName>
</protein>
<keyword evidence="4" id="KW-1185">Reference proteome</keyword>
<gene>
    <name evidence="3" type="ORF">B0T10DRAFT_564459</name>
</gene>
<evidence type="ECO:0000313" key="4">
    <source>
        <dbReference type="Proteomes" id="UP000777438"/>
    </source>
</evidence>
<organism evidence="3 4">
    <name type="scientific">Thelonectria olida</name>
    <dbReference type="NCBI Taxonomy" id="1576542"/>
    <lineage>
        <taxon>Eukaryota</taxon>
        <taxon>Fungi</taxon>
        <taxon>Dikarya</taxon>
        <taxon>Ascomycota</taxon>
        <taxon>Pezizomycotina</taxon>
        <taxon>Sordariomycetes</taxon>
        <taxon>Hypocreomycetidae</taxon>
        <taxon>Hypocreales</taxon>
        <taxon>Nectriaceae</taxon>
        <taxon>Thelonectria</taxon>
    </lineage>
</organism>
<keyword evidence="2" id="KW-0812">Transmembrane</keyword>
<feature type="region of interest" description="Disordered" evidence="1">
    <location>
        <begin position="295"/>
        <end position="316"/>
    </location>
</feature>
<name>A0A9P8VZ01_9HYPO</name>
<evidence type="ECO:0000256" key="2">
    <source>
        <dbReference type="SAM" id="Phobius"/>
    </source>
</evidence>